<evidence type="ECO:0000256" key="4">
    <source>
        <dbReference type="ARBA" id="ARBA00022801"/>
    </source>
</evidence>
<evidence type="ECO:0000256" key="1">
    <source>
        <dbReference type="ARBA" id="ARBA00022722"/>
    </source>
</evidence>
<comment type="catalytic activity">
    <reaction evidence="13">
        <text>ATP + H2O = ADP + phosphate + H(+)</text>
        <dbReference type="Rhea" id="RHEA:13065"/>
        <dbReference type="ChEBI" id="CHEBI:15377"/>
        <dbReference type="ChEBI" id="CHEBI:15378"/>
        <dbReference type="ChEBI" id="CHEBI:30616"/>
        <dbReference type="ChEBI" id="CHEBI:43474"/>
        <dbReference type="ChEBI" id="CHEBI:456216"/>
        <dbReference type="EC" id="5.6.2.4"/>
    </reaction>
</comment>
<name>A0A150X3W2_9BACT</name>
<dbReference type="InterPro" id="IPR000212">
    <property type="entry name" value="DNA_helicase_UvrD/REP"/>
</dbReference>
<dbReference type="PROSITE" id="PS51217">
    <property type="entry name" value="UVRD_HELICASE_CTER"/>
    <property type="match status" value="1"/>
</dbReference>
<proteinExistence type="predicted"/>
<dbReference type="PROSITE" id="PS51198">
    <property type="entry name" value="UVRD_HELICASE_ATP_BIND"/>
    <property type="match status" value="1"/>
</dbReference>
<dbReference type="GO" id="GO:0043138">
    <property type="term" value="F:3'-5' DNA helicase activity"/>
    <property type="evidence" value="ECO:0007669"/>
    <property type="project" value="UniProtKB-EC"/>
</dbReference>
<evidence type="ECO:0000313" key="18">
    <source>
        <dbReference type="EMBL" id="KYG73425.1"/>
    </source>
</evidence>
<dbReference type="GO" id="GO:0003677">
    <property type="term" value="F:DNA binding"/>
    <property type="evidence" value="ECO:0007669"/>
    <property type="project" value="UniProtKB-KW"/>
</dbReference>
<evidence type="ECO:0000256" key="3">
    <source>
        <dbReference type="ARBA" id="ARBA00022763"/>
    </source>
</evidence>
<feature type="domain" description="UvrD-like helicase ATP-binding" evidence="16">
    <location>
        <begin position="1"/>
        <end position="462"/>
    </location>
</feature>
<dbReference type="PANTHER" id="PTHR11070">
    <property type="entry name" value="UVRD / RECB / PCRA DNA HELICASE FAMILY MEMBER"/>
    <property type="match status" value="1"/>
</dbReference>
<keyword evidence="6" id="KW-0269">Exonuclease</keyword>
<dbReference type="GO" id="GO:0016887">
    <property type="term" value="F:ATP hydrolysis activity"/>
    <property type="evidence" value="ECO:0007669"/>
    <property type="project" value="RHEA"/>
</dbReference>
<dbReference type="GO" id="GO:0004527">
    <property type="term" value="F:exonuclease activity"/>
    <property type="evidence" value="ECO:0007669"/>
    <property type="project" value="UniProtKB-KW"/>
</dbReference>
<dbReference type="InterPro" id="IPR014017">
    <property type="entry name" value="DNA_helicase_UvrD-like_C"/>
</dbReference>
<dbReference type="RefSeq" id="WP_068221730.1">
    <property type="nucleotide sequence ID" value="NZ_CP139724.1"/>
</dbReference>
<evidence type="ECO:0000256" key="6">
    <source>
        <dbReference type="ARBA" id="ARBA00022839"/>
    </source>
</evidence>
<keyword evidence="19" id="KW-1185">Reference proteome</keyword>
<dbReference type="Gene3D" id="3.90.320.10">
    <property type="match status" value="1"/>
</dbReference>
<evidence type="ECO:0000259" key="17">
    <source>
        <dbReference type="PROSITE" id="PS51217"/>
    </source>
</evidence>
<dbReference type="InterPro" id="IPR014016">
    <property type="entry name" value="UvrD-like_ATP-bd"/>
</dbReference>
<dbReference type="GO" id="GO:0005524">
    <property type="term" value="F:ATP binding"/>
    <property type="evidence" value="ECO:0007669"/>
    <property type="project" value="UniProtKB-UniRule"/>
</dbReference>
<evidence type="ECO:0000256" key="14">
    <source>
        <dbReference type="PROSITE-ProRule" id="PRU00560"/>
    </source>
</evidence>
<keyword evidence="15" id="KW-0175">Coiled coil</keyword>
<evidence type="ECO:0000259" key="16">
    <source>
        <dbReference type="PROSITE" id="PS51198"/>
    </source>
</evidence>
<evidence type="ECO:0000313" key="19">
    <source>
        <dbReference type="Proteomes" id="UP000075606"/>
    </source>
</evidence>
<dbReference type="EMBL" id="LRPC01000028">
    <property type="protein sequence ID" value="KYG73425.1"/>
    <property type="molecule type" value="Genomic_DNA"/>
</dbReference>
<dbReference type="Pfam" id="PF12705">
    <property type="entry name" value="PDDEXK_1"/>
    <property type="match status" value="1"/>
</dbReference>
<keyword evidence="9" id="KW-0234">DNA repair</keyword>
<dbReference type="Proteomes" id="UP000075606">
    <property type="component" value="Unassembled WGS sequence"/>
</dbReference>
<evidence type="ECO:0000256" key="13">
    <source>
        <dbReference type="ARBA" id="ARBA00048988"/>
    </source>
</evidence>
<dbReference type="InterPro" id="IPR011604">
    <property type="entry name" value="PDDEXK-like_dom_sf"/>
</dbReference>
<accession>A0A150X3W2</accession>
<protein>
    <recommendedName>
        <fullName evidence="12">DNA 3'-5' helicase</fullName>
        <ecNumber evidence="12">5.6.2.4</ecNumber>
    </recommendedName>
</protein>
<dbReference type="AlphaFoldDB" id="A0A150X3W2"/>
<keyword evidence="4 14" id="KW-0378">Hydrolase</keyword>
<dbReference type="Pfam" id="PF13361">
    <property type="entry name" value="UvrD_C"/>
    <property type="match status" value="2"/>
</dbReference>
<keyword evidence="5 14" id="KW-0347">Helicase</keyword>
<dbReference type="STRING" id="333140.AWW68_12050"/>
<dbReference type="Pfam" id="PF00580">
    <property type="entry name" value="UvrD-helicase"/>
    <property type="match status" value="1"/>
</dbReference>
<keyword evidence="1" id="KW-0540">Nuclease</keyword>
<evidence type="ECO:0000256" key="5">
    <source>
        <dbReference type="ARBA" id="ARBA00022806"/>
    </source>
</evidence>
<gene>
    <name evidence="18" type="ORF">AWW68_12050</name>
</gene>
<reference evidence="18 19" key="1">
    <citation type="submission" date="2016-01" db="EMBL/GenBank/DDBJ databases">
        <title>Genome sequencing of Roseivirga spongicola UST030701-084.</title>
        <authorList>
            <person name="Selvaratnam C."/>
            <person name="Thevarajoo S."/>
            <person name="Goh K.M."/>
            <person name="Ee R."/>
            <person name="Chan K.-G."/>
            <person name="Chong C.S."/>
        </authorList>
    </citation>
    <scope>NUCLEOTIDE SEQUENCE [LARGE SCALE GENOMIC DNA]</scope>
    <source>
        <strain evidence="18 19">UST030701-084</strain>
    </source>
</reference>
<evidence type="ECO:0000256" key="2">
    <source>
        <dbReference type="ARBA" id="ARBA00022741"/>
    </source>
</evidence>
<dbReference type="OrthoDB" id="9810135at2"/>
<evidence type="ECO:0000256" key="10">
    <source>
        <dbReference type="ARBA" id="ARBA00023235"/>
    </source>
</evidence>
<evidence type="ECO:0000256" key="7">
    <source>
        <dbReference type="ARBA" id="ARBA00022840"/>
    </source>
</evidence>
<sequence>MALTVYKSSAGSGKTFTLVKEYIKLLIANPQDYRHILAITFTNKATEEMKSRILRNLEELASGETSDLEKVLISEFEGRFDVSQIAARANEAYDLIIHNYSRFEVSTIDSFFSRVLKSFARELNLPLSYEVEMNQDLALNETIDNLFRELDDQPEIKNWLTQYSKDQVENDKSWNVDQQIQKLGKNLFKEEFQDGFNDQKVELASLKNLIESLKKEIKTFEKTAKSFANKAFEVLSQNGLTAADFHYGTSGAIAAFYALDKGDFEIDTKKRFLQTLDGEMQWGAKKSPNFELACQLGESDLHYIGTDALAFVTKERKHYNTARAILKNIYAFGLLESLHQKLKDYRDEHNVMLISDTNIILKEVLREADAPFIFEKLGSFYKHIMIDEFQDTSNFQWFNLKPLIINALSEGHEVLIVGDVKQSIYRFRGGNMRLLLSQIKEELGLFYPNEADRNLSDNYRSLSEIVNFNNALFDRLPSALRENDSLTESNLFELAFEGHAQDIKKQKGGFVNMKFFEAEGWKDLAIDNLVENIRQNQDKSYGLKDMLILVNRNSEISDVANRLMLEQIPFINGDSLKLQQSDLVMFVLELLGYLQSGKDEVQTLSLIILYKRLTGQDYSEALLTSKKQRLTLEKAGFPPEFTQQTHSLKQQSLFDLVCVLLIIFDLKESADIYLQQLLDLVLEQTQKGRNSIASFLEWWEKEGENQTVSTSEQTNAIRILSIHKSKGLESPIVFIPFTSWDLLPRPTIHQFWTKHVPPEYAELKYIPLDFSKGLLTDSYFENDYYKEAEESALDILNKTYVAFTRPREKLYLSAPQTKPGTAQIHQLMIGLLEEAGLQKSEESDYIQFSLGEDHVKVGKAETHQASEVLKIYPATSFLDQLSIRNDSDRFFMLQETEQAKNITLGNQVHDVLSEIRVREDLPIVLRQRLQSGEMSREVVNQVEERIEKLFAQEQIDAWFSDEYEVYNERSIWFEGREHQPDRLLFKGNEAVVIDYKKEIESDSHHAQVHRYMRAIQAMGFEKVSGYLIYVEPVLVKEVER</sequence>
<feature type="domain" description="UvrD-like helicase C-terminal" evidence="17">
    <location>
        <begin position="470"/>
        <end position="727"/>
    </location>
</feature>
<dbReference type="Gene3D" id="1.10.3170.10">
    <property type="entry name" value="Recbcd, chain B, domain 2"/>
    <property type="match status" value="1"/>
</dbReference>
<dbReference type="Gene3D" id="3.40.50.300">
    <property type="entry name" value="P-loop containing nucleotide triphosphate hydrolases"/>
    <property type="match status" value="3"/>
</dbReference>
<evidence type="ECO:0000256" key="15">
    <source>
        <dbReference type="SAM" id="Coils"/>
    </source>
</evidence>
<organism evidence="18 19">
    <name type="scientific">Roseivirga spongicola</name>
    <dbReference type="NCBI Taxonomy" id="333140"/>
    <lineage>
        <taxon>Bacteria</taxon>
        <taxon>Pseudomonadati</taxon>
        <taxon>Bacteroidota</taxon>
        <taxon>Cytophagia</taxon>
        <taxon>Cytophagales</taxon>
        <taxon>Roseivirgaceae</taxon>
        <taxon>Roseivirga</taxon>
    </lineage>
</organism>
<evidence type="ECO:0000256" key="9">
    <source>
        <dbReference type="ARBA" id="ARBA00023204"/>
    </source>
</evidence>
<evidence type="ECO:0000256" key="8">
    <source>
        <dbReference type="ARBA" id="ARBA00023125"/>
    </source>
</evidence>
<keyword evidence="3" id="KW-0227">DNA damage</keyword>
<keyword evidence="10" id="KW-0413">Isomerase</keyword>
<dbReference type="InterPro" id="IPR038726">
    <property type="entry name" value="PDDEXK_AddAB-type"/>
</dbReference>
<dbReference type="InterPro" id="IPR027417">
    <property type="entry name" value="P-loop_NTPase"/>
</dbReference>
<evidence type="ECO:0000256" key="11">
    <source>
        <dbReference type="ARBA" id="ARBA00034617"/>
    </source>
</evidence>
<keyword evidence="2 14" id="KW-0547">Nucleotide-binding</keyword>
<keyword evidence="7 14" id="KW-0067">ATP-binding</keyword>
<comment type="catalytic activity">
    <reaction evidence="11">
        <text>Couples ATP hydrolysis with the unwinding of duplex DNA by translocating in the 3'-5' direction.</text>
        <dbReference type="EC" id="5.6.2.4"/>
    </reaction>
</comment>
<evidence type="ECO:0000256" key="12">
    <source>
        <dbReference type="ARBA" id="ARBA00034808"/>
    </source>
</evidence>
<feature type="coiled-coil region" evidence="15">
    <location>
        <begin position="196"/>
        <end position="230"/>
    </location>
</feature>
<feature type="binding site" evidence="14">
    <location>
        <begin position="8"/>
        <end position="15"/>
    </location>
    <ligand>
        <name>ATP</name>
        <dbReference type="ChEBI" id="CHEBI:30616"/>
    </ligand>
</feature>
<comment type="caution">
    <text evidence="18">The sequence shown here is derived from an EMBL/GenBank/DDBJ whole genome shotgun (WGS) entry which is preliminary data.</text>
</comment>
<dbReference type="PANTHER" id="PTHR11070:SF67">
    <property type="entry name" value="DNA 3'-5' HELICASE"/>
    <property type="match status" value="1"/>
</dbReference>
<dbReference type="SUPFAM" id="SSF52540">
    <property type="entry name" value="P-loop containing nucleoside triphosphate hydrolases"/>
    <property type="match status" value="1"/>
</dbReference>
<dbReference type="GO" id="GO:0000725">
    <property type="term" value="P:recombinational repair"/>
    <property type="evidence" value="ECO:0007669"/>
    <property type="project" value="TreeGrafter"/>
</dbReference>
<dbReference type="EC" id="5.6.2.4" evidence="12"/>
<dbReference type="GO" id="GO:0005829">
    <property type="term" value="C:cytosol"/>
    <property type="evidence" value="ECO:0007669"/>
    <property type="project" value="TreeGrafter"/>
</dbReference>
<keyword evidence="8" id="KW-0238">DNA-binding</keyword>